<organism evidence="2 3">
    <name type="scientific">Boothiomyces macroporosus</name>
    <dbReference type="NCBI Taxonomy" id="261099"/>
    <lineage>
        <taxon>Eukaryota</taxon>
        <taxon>Fungi</taxon>
        <taxon>Fungi incertae sedis</taxon>
        <taxon>Chytridiomycota</taxon>
        <taxon>Chytridiomycota incertae sedis</taxon>
        <taxon>Chytridiomycetes</taxon>
        <taxon>Rhizophydiales</taxon>
        <taxon>Terramycetaceae</taxon>
        <taxon>Boothiomyces</taxon>
    </lineage>
</organism>
<proteinExistence type="predicted"/>
<evidence type="ECO:0000313" key="3">
    <source>
        <dbReference type="Proteomes" id="UP001210925"/>
    </source>
</evidence>
<dbReference type="AlphaFoldDB" id="A0AAD5UQQ2"/>
<keyword evidence="3" id="KW-1185">Reference proteome</keyword>
<name>A0AAD5UQQ2_9FUNG</name>
<reference evidence="2" key="1">
    <citation type="submission" date="2020-05" db="EMBL/GenBank/DDBJ databases">
        <title>Phylogenomic resolution of chytrid fungi.</title>
        <authorList>
            <person name="Stajich J.E."/>
            <person name="Amses K."/>
            <person name="Simmons R."/>
            <person name="Seto K."/>
            <person name="Myers J."/>
            <person name="Bonds A."/>
            <person name="Quandt C.A."/>
            <person name="Barry K."/>
            <person name="Liu P."/>
            <person name="Grigoriev I."/>
            <person name="Longcore J.E."/>
            <person name="James T.Y."/>
        </authorList>
    </citation>
    <scope>NUCLEOTIDE SEQUENCE</scope>
    <source>
        <strain evidence="2">PLAUS21</strain>
    </source>
</reference>
<feature type="compositionally biased region" description="Basic and acidic residues" evidence="1">
    <location>
        <begin position="152"/>
        <end position="161"/>
    </location>
</feature>
<feature type="region of interest" description="Disordered" evidence="1">
    <location>
        <begin position="137"/>
        <end position="161"/>
    </location>
</feature>
<protein>
    <submittedName>
        <fullName evidence="2">Uncharacterized protein</fullName>
    </submittedName>
</protein>
<accession>A0AAD5UQQ2</accession>
<evidence type="ECO:0000313" key="2">
    <source>
        <dbReference type="EMBL" id="KAJ3261696.1"/>
    </source>
</evidence>
<dbReference type="EMBL" id="JADGKB010000004">
    <property type="protein sequence ID" value="KAJ3261696.1"/>
    <property type="molecule type" value="Genomic_DNA"/>
</dbReference>
<evidence type="ECO:0000256" key="1">
    <source>
        <dbReference type="SAM" id="MobiDB-lite"/>
    </source>
</evidence>
<dbReference type="Proteomes" id="UP001210925">
    <property type="component" value="Unassembled WGS sequence"/>
</dbReference>
<gene>
    <name evidence="2" type="ORF">HK103_004647</name>
</gene>
<comment type="caution">
    <text evidence="2">The sequence shown here is derived from an EMBL/GenBank/DDBJ whole genome shotgun (WGS) entry which is preliminary data.</text>
</comment>
<sequence length="161" mass="18703">MGRYAIRDCLGIRDIILDTKKTFSFGPYGAIYLEDSDETLPFRTPNSPRRYVLNDERTDIRVELDEEVEHQYALARELTYGDPKFPVFVHENPAFHHPPEIQNKMNKSAQEFYAKVGNTSTQASRSADIEEHIDLWQSDEETENLIQPSNIKSEKGKNRLR</sequence>